<dbReference type="AlphaFoldDB" id="A0A1V3JRI4"/>
<comment type="caution">
    <text evidence="2">The sequence shown here is derived from an EMBL/GenBank/DDBJ whole genome shotgun (WGS) entry which is preliminary data.</text>
</comment>
<organism evidence="2 3">
    <name type="scientific">Rodentibacter myodis</name>
    <dbReference type="NCBI Taxonomy" id="1907939"/>
    <lineage>
        <taxon>Bacteria</taxon>
        <taxon>Pseudomonadati</taxon>
        <taxon>Pseudomonadota</taxon>
        <taxon>Gammaproteobacteria</taxon>
        <taxon>Pasteurellales</taxon>
        <taxon>Pasteurellaceae</taxon>
        <taxon>Rodentibacter</taxon>
    </lineage>
</organism>
<sequence>MLRHLIGIPQPYPLGNVPEGFLAMNGSRFDKNRYPILAERYPSGYLPDLRGEFIRGWDNGRNVDAGRNLLSSQSDAIQDHFHLLPTQNGDSSKWEEDIQSVFLDNGGNRKIDGALIRVSALGSNNGNNPNIADNGIARTYRASAKYNTDQRTAGETRPRNIAFQYICLAG</sequence>
<dbReference type="SUPFAM" id="SSF88874">
    <property type="entry name" value="Receptor-binding domain of short tail fibre protein gp12"/>
    <property type="match status" value="1"/>
</dbReference>
<dbReference type="EMBL" id="MLHQ01000010">
    <property type="protein sequence ID" value="OOF59411.1"/>
    <property type="molecule type" value="Genomic_DNA"/>
</dbReference>
<name>A0A1V3JRI4_9PAST</name>
<accession>A0A1V3JRI4</accession>
<dbReference type="InterPro" id="IPR011083">
    <property type="entry name" value="Phage_tail_collar_dom"/>
</dbReference>
<feature type="domain" description="Phage tail collar" evidence="1">
    <location>
        <begin position="7"/>
        <end position="54"/>
    </location>
</feature>
<protein>
    <recommendedName>
        <fullName evidence="1">Phage tail collar domain-containing protein</fullName>
    </recommendedName>
</protein>
<dbReference type="STRING" id="1907939.BKL49_04635"/>
<evidence type="ECO:0000313" key="3">
    <source>
        <dbReference type="Proteomes" id="UP000188602"/>
    </source>
</evidence>
<evidence type="ECO:0000259" key="1">
    <source>
        <dbReference type="Pfam" id="PF07484"/>
    </source>
</evidence>
<dbReference type="PANTHER" id="PTHR35191:SF1">
    <property type="entry name" value="PROPHAGE SIDE TAIL FIBER PROTEIN HOMOLOG STFQ-RELATED"/>
    <property type="match status" value="1"/>
</dbReference>
<evidence type="ECO:0000313" key="2">
    <source>
        <dbReference type="EMBL" id="OOF59411.1"/>
    </source>
</evidence>
<dbReference type="Gene3D" id="3.90.1340.10">
    <property type="entry name" value="Phage tail collar domain"/>
    <property type="match status" value="1"/>
</dbReference>
<keyword evidence="3" id="KW-1185">Reference proteome</keyword>
<dbReference type="InterPro" id="IPR037053">
    <property type="entry name" value="Phage_tail_collar_dom_sf"/>
</dbReference>
<dbReference type="PANTHER" id="PTHR35191">
    <property type="entry name" value="PROPHAGE SIDE TAIL FIBER PROTEIN HOMOLOG STFQ-RELATED"/>
    <property type="match status" value="1"/>
</dbReference>
<reference evidence="2 3" key="1">
    <citation type="submission" date="2016-10" db="EMBL/GenBank/DDBJ databases">
        <title>Rodentibacter gen. nov. and new species.</title>
        <authorList>
            <person name="Christensen H."/>
        </authorList>
    </citation>
    <scope>NUCLEOTIDE SEQUENCE [LARGE SCALE GENOMIC DNA]</scope>
    <source>
        <strain evidence="2 3">Ac151</strain>
    </source>
</reference>
<dbReference type="Pfam" id="PF07484">
    <property type="entry name" value="Collar"/>
    <property type="match status" value="1"/>
</dbReference>
<dbReference type="InterPro" id="IPR051934">
    <property type="entry name" value="Phage_Tail_Fiber_Structural"/>
</dbReference>
<proteinExistence type="predicted"/>
<dbReference type="Proteomes" id="UP000188602">
    <property type="component" value="Unassembled WGS sequence"/>
</dbReference>
<gene>
    <name evidence="2" type="ORF">BKL49_04635</name>
</gene>